<evidence type="ECO:0000313" key="2">
    <source>
        <dbReference type="Proteomes" id="UP001056120"/>
    </source>
</evidence>
<reference evidence="2" key="1">
    <citation type="journal article" date="2022" name="Mol. Ecol. Resour.">
        <title>The genomes of chicory, endive, great burdock and yacon provide insights into Asteraceae palaeo-polyploidization history and plant inulin production.</title>
        <authorList>
            <person name="Fan W."/>
            <person name="Wang S."/>
            <person name="Wang H."/>
            <person name="Wang A."/>
            <person name="Jiang F."/>
            <person name="Liu H."/>
            <person name="Zhao H."/>
            <person name="Xu D."/>
            <person name="Zhang Y."/>
        </authorList>
    </citation>
    <scope>NUCLEOTIDE SEQUENCE [LARGE SCALE GENOMIC DNA]</scope>
    <source>
        <strain evidence="2">cv. Yunnan</strain>
    </source>
</reference>
<dbReference type="Proteomes" id="UP001056120">
    <property type="component" value="Linkage Group LG21"/>
</dbReference>
<evidence type="ECO:0000313" key="1">
    <source>
        <dbReference type="EMBL" id="KAI3730847.1"/>
    </source>
</evidence>
<name>A0ACB9C987_9ASTR</name>
<accession>A0ACB9C987</accession>
<keyword evidence="2" id="KW-1185">Reference proteome</keyword>
<reference evidence="1 2" key="2">
    <citation type="journal article" date="2022" name="Mol. Ecol. Resour.">
        <title>The genomes of chicory, endive, great burdock and yacon provide insights into Asteraceae paleo-polyploidization history and plant inulin production.</title>
        <authorList>
            <person name="Fan W."/>
            <person name="Wang S."/>
            <person name="Wang H."/>
            <person name="Wang A."/>
            <person name="Jiang F."/>
            <person name="Liu H."/>
            <person name="Zhao H."/>
            <person name="Xu D."/>
            <person name="Zhang Y."/>
        </authorList>
    </citation>
    <scope>NUCLEOTIDE SEQUENCE [LARGE SCALE GENOMIC DNA]</scope>
    <source>
        <strain evidence="2">cv. Yunnan</strain>
        <tissue evidence="1">Leaves</tissue>
    </source>
</reference>
<protein>
    <submittedName>
        <fullName evidence="1">Uncharacterized protein</fullName>
    </submittedName>
</protein>
<gene>
    <name evidence="1" type="ORF">L1987_62025</name>
</gene>
<comment type="caution">
    <text evidence="1">The sequence shown here is derived from an EMBL/GenBank/DDBJ whole genome shotgun (WGS) entry which is preliminary data.</text>
</comment>
<sequence>MVASGESLVSIARFELRLVVRSIEEFNVCYLAVAPPVVVALVDGNNEQLVNESKWSSLETVFSGGAPLTVAVINKFKQRFPNVALVQTYGLTETTGAISRVASPYESTIVGTVGRLISHCEAKIVDPNTGVSLPPMNHGELWVRGPSIMKGYIDDKQGIHTTVESDGWLRTGDLCFFDNQGFLYVVDRLKELIKYKGYQVPPVELEQILHSHPDITEAAVIPYPDESAGQVPMGFVVKRRGSTINETQVKDYVAKQVAPYKKLRRVCFIDSIPKNAPGKVLRKELIKMAVTSRL</sequence>
<proteinExistence type="predicted"/>
<organism evidence="1 2">
    <name type="scientific">Smallanthus sonchifolius</name>
    <dbReference type="NCBI Taxonomy" id="185202"/>
    <lineage>
        <taxon>Eukaryota</taxon>
        <taxon>Viridiplantae</taxon>
        <taxon>Streptophyta</taxon>
        <taxon>Embryophyta</taxon>
        <taxon>Tracheophyta</taxon>
        <taxon>Spermatophyta</taxon>
        <taxon>Magnoliopsida</taxon>
        <taxon>eudicotyledons</taxon>
        <taxon>Gunneridae</taxon>
        <taxon>Pentapetalae</taxon>
        <taxon>asterids</taxon>
        <taxon>campanulids</taxon>
        <taxon>Asterales</taxon>
        <taxon>Asteraceae</taxon>
        <taxon>Asteroideae</taxon>
        <taxon>Heliantheae alliance</taxon>
        <taxon>Millerieae</taxon>
        <taxon>Smallanthus</taxon>
    </lineage>
</organism>
<dbReference type="EMBL" id="CM042038">
    <property type="protein sequence ID" value="KAI3730847.1"/>
    <property type="molecule type" value="Genomic_DNA"/>
</dbReference>